<proteinExistence type="predicted"/>
<sequence>MVAVDHSLATTRPYPLPKNVFLLNDHTLGIVFGKLEDQIRDFLLRELRTQMINGILSDDSTEWRTCLEVASEMMARYLTGCNQKEDLTGGVVVGWDEMGPGLYGMDGEGKLSEENFLAFGSRSRCATVRDIDRYNTFFMYPLEYASSRGKTWINTCKPRTRALALSSSSSELYAPLSSTHTPPSP</sequence>
<dbReference type="EMBL" id="OX459122">
    <property type="protein sequence ID" value="CAI9107628.1"/>
    <property type="molecule type" value="Genomic_DNA"/>
</dbReference>
<name>A0AAV1DJ06_OLDCO</name>
<reference evidence="1" key="1">
    <citation type="submission" date="2023-03" db="EMBL/GenBank/DDBJ databases">
        <authorList>
            <person name="Julca I."/>
        </authorList>
    </citation>
    <scope>NUCLEOTIDE SEQUENCE</scope>
</reference>
<dbReference type="AlphaFoldDB" id="A0AAV1DJ06"/>
<dbReference type="Proteomes" id="UP001161247">
    <property type="component" value="Chromosome 5"/>
</dbReference>
<evidence type="ECO:0000313" key="2">
    <source>
        <dbReference type="Proteomes" id="UP001161247"/>
    </source>
</evidence>
<evidence type="ECO:0000313" key="1">
    <source>
        <dbReference type="EMBL" id="CAI9107628.1"/>
    </source>
</evidence>
<keyword evidence="2" id="KW-1185">Reference proteome</keyword>
<protein>
    <submittedName>
        <fullName evidence="1">OLC1v1007026C1</fullName>
    </submittedName>
</protein>
<dbReference type="Gene3D" id="3.60.20.10">
    <property type="entry name" value="Glutamine Phosphoribosylpyrophosphate, subunit 1, domain 1"/>
    <property type="match status" value="1"/>
</dbReference>
<dbReference type="InterPro" id="IPR029055">
    <property type="entry name" value="Ntn_hydrolases_N"/>
</dbReference>
<accession>A0AAV1DJ06</accession>
<gene>
    <name evidence="1" type="ORF">OLC1_LOCUS15892</name>
</gene>
<organism evidence="1 2">
    <name type="scientific">Oldenlandia corymbosa var. corymbosa</name>
    <dbReference type="NCBI Taxonomy" id="529605"/>
    <lineage>
        <taxon>Eukaryota</taxon>
        <taxon>Viridiplantae</taxon>
        <taxon>Streptophyta</taxon>
        <taxon>Embryophyta</taxon>
        <taxon>Tracheophyta</taxon>
        <taxon>Spermatophyta</taxon>
        <taxon>Magnoliopsida</taxon>
        <taxon>eudicotyledons</taxon>
        <taxon>Gunneridae</taxon>
        <taxon>Pentapetalae</taxon>
        <taxon>asterids</taxon>
        <taxon>lamiids</taxon>
        <taxon>Gentianales</taxon>
        <taxon>Rubiaceae</taxon>
        <taxon>Rubioideae</taxon>
        <taxon>Spermacoceae</taxon>
        <taxon>Hedyotis-Oldenlandia complex</taxon>
        <taxon>Oldenlandia</taxon>
    </lineage>
</organism>
<dbReference type="SUPFAM" id="SSF56235">
    <property type="entry name" value="N-terminal nucleophile aminohydrolases (Ntn hydrolases)"/>
    <property type="match status" value="1"/>
</dbReference>